<evidence type="ECO:0000256" key="1">
    <source>
        <dbReference type="ARBA" id="ARBA00022553"/>
    </source>
</evidence>
<dbReference type="SMART" id="SM00421">
    <property type="entry name" value="HTH_LUXR"/>
    <property type="match status" value="1"/>
</dbReference>
<dbReference type="Pfam" id="PF00196">
    <property type="entry name" value="GerE"/>
    <property type="match status" value="1"/>
</dbReference>
<comment type="caution">
    <text evidence="8">The sequence shown here is derived from an EMBL/GenBank/DDBJ whole genome shotgun (WGS) entry which is preliminary data.</text>
</comment>
<evidence type="ECO:0000256" key="5">
    <source>
        <dbReference type="PROSITE-ProRule" id="PRU00169"/>
    </source>
</evidence>
<dbReference type="Pfam" id="PF00072">
    <property type="entry name" value="Response_reg"/>
    <property type="match status" value="1"/>
</dbReference>
<keyword evidence="9" id="KW-1185">Reference proteome</keyword>
<dbReference type="AlphaFoldDB" id="A0AA37UU26"/>
<dbReference type="PROSITE" id="PS50110">
    <property type="entry name" value="RESPONSE_REGULATORY"/>
    <property type="match status" value="1"/>
</dbReference>
<dbReference type="PROSITE" id="PS00622">
    <property type="entry name" value="HTH_LUXR_1"/>
    <property type="match status" value="1"/>
</dbReference>
<dbReference type="Gene3D" id="3.40.50.2300">
    <property type="match status" value="1"/>
</dbReference>
<feature type="modified residue" description="4-aspartylphosphate" evidence="5">
    <location>
        <position position="61"/>
    </location>
</feature>
<keyword evidence="4" id="KW-0804">Transcription</keyword>
<dbReference type="GO" id="GO:0006355">
    <property type="term" value="P:regulation of DNA-templated transcription"/>
    <property type="evidence" value="ECO:0007669"/>
    <property type="project" value="InterPro"/>
</dbReference>
<dbReference type="CDD" id="cd17535">
    <property type="entry name" value="REC_NarL-like"/>
    <property type="match status" value="1"/>
</dbReference>
<dbReference type="GO" id="GO:0000160">
    <property type="term" value="P:phosphorelay signal transduction system"/>
    <property type="evidence" value="ECO:0007669"/>
    <property type="project" value="InterPro"/>
</dbReference>
<dbReference type="CDD" id="cd06170">
    <property type="entry name" value="LuxR_C_like"/>
    <property type="match status" value="1"/>
</dbReference>
<dbReference type="InterPro" id="IPR011006">
    <property type="entry name" value="CheY-like_superfamily"/>
</dbReference>
<dbReference type="InterPro" id="IPR039420">
    <property type="entry name" value="WalR-like"/>
</dbReference>
<evidence type="ECO:0000256" key="4">
    <source>
        <dbReference type="ARBA" id="ARBA00023163"/>
    </source>
</evidence>
<dbReference type="PANTHER" id="PTHR43214">
    <property type="entry name" value="TWO-COMPONENT RESPONSE REGULATOR"/>
    <property type="match status" value="1"/>
</dbReference>
<feature type="domain" description="Response regulatory" evidence="7">
    <location>
        <begin position="10"/>
        <end position="126"/>
    </location>
</feature>
<dbReference type="InterPro" id="IPR000792">
    <property type="entry name" value="Tscrpt_reg_LuxR_C"/>
</dbReference>
<proteinExistence type="predicted"/>
<protein>
    <submittedName>
        <fullName evidence="8">DNA-binding response regulator</fullName>
    </submittedName>
</protein>
<reference evidence="8 9" key="1">
    <citation type="journal article" date="2014" name="Int. J. Syst. Evol. Microbiol.">
        <title>Complete genome sequence of Corynebacterium casei LMG S-19264T (=DSM 44701T), isolated from a smear-ripened cheese.</title>
        <authorList>
            <consortium name="US DOE Joint Genome Institute (JGI-PGF)"/>
            <person name="Walter F."/>
            <person name="Albersmeier A."/>
            <person name="Kalinowski J."/>
            <person name="Ruckert C."/>
        </authorList>
    </citation>
    <scope>NUCLEOTIDE SEQUENCE [LARGE SCALE GENOMIC DNA]</scope>
    <source>
        <strain evidence="8 9">NBRC 112289</strain>
    </source>
</reference>
<dbReference type="PRINTS" id="PR00038">
    <property type="entry name" value="HTHLUXR"/>
</dbReference>
<evidence type="ECO:0000313" key="9">
    <source>
        <dbReference type="Proteomes" id="UP001157160"/>
    </source>
</evidence>
<gene>
    <name evidence="8" type="ORF">GCM10025874_17450</name>
</gene>
<dbReference type="InterPro" id="IPR058245">
    <property type="entry name" value="NreC/VraR/RcsB-like_REC"/>
</dbReference>
<evidence type="ECO:0000259" key="6">
    <source>
        <dbReference type="PROSITE" id="PS50043"/>
    </source>
</evidence>
<dbReference type="RefSeq" id="WP_284231821.1">
    <property type="nucleotide sequence ID" value="NZ_BSUL01000001.1"/>
</dbReference>
<evidence type="ECO:0000256" key="2">
    <source>
        <dbReference type="ARBA" id="ARBA00023015"/>
    </source>
</evidence>
<evidence type="ECO:0000256" key="3">
    <source>
        <dbReference type="ARBA" id="ARBA00023125"/>
    </source>
</evidence>
<dbReference type="Proteomes" id="UP001157160">
    <property type="component" value="Unassembled WGS sequence"/>
</dbReference>
<feature type="domain" description="HTH luxR-type" evidence="6">
    <location>
        <begin position="155"/>
        <end position="220"/>
    </location>
</feature>
<dbReference type="SMART" id="SM00448">
    <property type="entry name" value="REC"/>
    <property type="match status" value="1"/>
</dbReference>
<dbReference type="EMBL" id="BSUL01000001">
    <property type="protein sequence ID" value="GMA28492.1"/>
    <property type="molecule type" value="Genomic_DNA"/>
</dbReference>
<dbReference type="PROSITE" id="PS50043">
    <property type="entry name" value="HTH_LUXR_2"/>
    <property type="match status" value="1"/>
</dbReference>
<name>A0AA37UU26_9MICO</name>
<keyword evidence="2" id="KW-0805">Transcription regulation</keyword>
<accession>A0AA37UU26</accession>
<evidence type="ECO:0000313" key="8">
    <source>
        <dbReference type="EMBL" id="GMA28492.1"/>
    </source>
</evidence>
<dbReference type="PANTHER" id="PTHR43214:SF24">
    <property type="entry name" value="TRANSCRIPTIONAL REGULATORY PROTEIN NARL-RELATED"/>
    <property type="match status" value="1"/>
</dbReference>
<dbReference type="InterPro" id="IPR001789">
    <property type="entry name" value="Sig_transdc_resp-reg_receiver"/>
</dbReference>
<keyword evidence="3 8" id="KW-0238">DNA-binding</keyword>
<dbReference type="GO" id="GO:0003677">
    <property type="term" value="F:DNA binding"/>
    <property type="evidence" value="ECO:0007669"/>
    <property type="project" value="UniProtKB-KW"/>
</dbReference>
<evidence type="ECO:0000259" key="7">
    <source>
        <dbReference type="PROSITE" id="PS50110"/>
    </source>
</evidence>
<organism evidence="8 9">
    <name type="scientific">Arenivirga flava</name>
    <dbReference type="NCBI Taxonomy" id="1930060"/>
    <lineage>
        <taxon>Bacteria</taxon>
        <taxon>Bacillati</taxon>
        <taxon>Actinomycetota</taxon>
        <taxon>Actinomycetes</taxon>
        <taxon>Micrococcales</taxon>
        <taxon>Microbacteriaceae</taxon>
        <taxon>Arenivirga</taxon>
    </lineage>
</organism>
<dbReference type="SUPFAM" id="SSF52172">
    <property type="entry name" value="CheY-like"/>
    <property type="match status" value="1"/>
</dbReference>
<sequence>MGSVVSGAVRVVVVDDDALVRNGLGLLLGTDPGIRVVGEAGDGLEAERVIQRERPDVVLMDIRMPRRDGLTATASILAAHPGLAILILTTFDADDDVLRALAAGARGFLLKDASPEELVQAVRTASEGRSILAPSVLERVMQLAAQQARRPDPALLAALDTLTPREREVAEAIARGASNADIAGALFLSIPTVKTHVGRVMAKLGVDSRVQVAVRMHELGLG</sequence>
<keyword evidence="1 5" id="KW-0597">Phosphoprotein</keyword>